<feature type="compositionally biased region" description="Pro residues" evidence="1">
    <location>
        <begin position="45"/>
        <end position="80"/>
    </location>
</feature>
<protein>
    <submittedName>
        <fullName evidence="3">Uncharacterized protein</fullName>
    </submittedName>
</protein>
<evidence type="ECO:0000313" key="4">
    <source>
        <dbReference type="Proteomes" id="UP000249390"/>
    </source>
</evidence>
<keyword evidence="4" id="KW-1185">Reference proteome</keyword>
<proteinExistence type="predicted"/>
<feature type="signal peptide" evidence="2">
    <location>
        <begin position="1"/>
        <end position="24"/>
    </location>
</feature>
<reference evidence="3 4" key="1">
    <citation type="submission" date="2018-06" db="EMBL/GenBank/DDBJ databases">
        <title>The Genome of Cuscuta australis (Dodder) Provides Insight into the Evolution of Plant Parasitism.</title>
        <authorList>
            <person name="Liu H."/>
        </authorList>
    </citation>
    <scope>NUCLEOTIDE SEQUENCE [LARGE SCALE GENOMIC DNA]</scope>
    <source>
        <strain evidence="4">cv. Yunnan</strain>
        <tissue evidence="3">Vines</tissue>
    </source>
</reference>
<dbReference type="Proteomes" id="UP000249390">
    <property type="component" value="Unassembled WGS sequence"/>
</dbReference>
<sequence>MGSKKVQVACIFACIVFVIARVESAEFNVKTYGVKGDGQSDDSQPQPPPPLSRSPIPPPSLSCSPNPTPPLSRGPIPPPNTSTLSKKDHSLKK</sequence>
<evidence type="ECO:0000256" key="1">
    <source>
        <dbReference type="SAM" id="MobiDB-lite"/>
    </source>
</evidence>
<organism evidence="3 4">
    <name type="scientific">Cuscuta australis</name>
    <dbReference type="NCBI Taxonomy" id="267555"/>
    <lineage>
        <taxon>Eukaryota</taxon>
        <taxon>Viridiplantae</taxon>
        <taxon>Streptophyta</taxon>
        <taxon>Embryophyta</taxon>
        <taxon>Tracheophyta</taxon>
        <taxon>Spermatophyta</taxon>
        <taxon>Magnoliopsida</taxon>
        <taxon>eudicotyledons</taxon>
        <taxon>Gunneridae</taxon>
        <taxon>Pentapetalae</taxon>
        <taxon>asterids</taxon>
        <taxon>lamiids</taxon>
        <taxon>Solanales</taxon>
        <taxon>Convolvulaceae</taxon>
        <taxon>Cuscuteae</taxon>
        <taxon>Cuscuta</taxon>
        <taxon>Cuscuta subgen. Grammica</taxon>
        <taxon>Cuscuta sect. Cleistogrammica</taxon>
    </lineage>
</organism>
<name>A0A328DBG6_9ASTE</name>
<feature type="chain" id="PRO_5016428084" evidence="2">
    <location>
        <begin position="25"/>
        <end position="93"/>
    </location>
</feature>
<dbReference type="EMBL" id="NQVE01000162">
    <property type="protein sequence ID" value="RAL42804.1"/>
    <property type="molecule type" value="Genomic_DNA"/>
</dbReference>
<evidence type="ECO:0000313" key="3">
    <source>
        <dbReference type="EMBL" id="RAL42804.1"/>
    </source>
</evidence>
<gene>
    <name evidence="3" type="ORF">DM860_009311</name>
</gene>
<feature type="region of interest" description="Disordered" evidence="1">
    <location>
        <begin position="32"/>
        <end position="93"/>
    </location>
</feature>
<dbReference type="AlphaFoldDB" id="A0A328DBG6"/>
<keyword evidence="2" id="KW-0732">Signal</keyword>
<accession>A0A328DBG6</accession>
<comment type="caution">
    <text evidence="3">The sequence shown here is derived from an EMBL/GenBank/DDBJ whole genome shotgun (WGS) entry which is preliminary data.</text>
</comment>
<evidence type="ECO:0000256" key="2">
    <source>
        <dbReference type="SAM" id="SignalP"/>
    </source>
</evidence>